<name>Q919J3_NPVCO</name>
<proteinExistence type="predicted"/>
<dbReference type="RefSeq" id="NP_203387.1">
    <property type="nucleotide sequence ID" value="NC_003084.1"/>
</dbReference>
<accession>Q919J3</accession>
<dbReference type="EMBL" id="AF403738">
    <property type="protein sequence ID" value="AAK94162.1"/>
    <property type="molecule type" value="Genomic_DNA"/>
</dbReference>
<protein>
    <submittedName>
        <fullName evidence="1">Uncharacterized protein</fullName>
    </submittedName>
</protein>
<keyword evidence="2" id="KW-1185">Reference proteome</keyword>
<dbReference type="GeneID" id="921960"/>
<organism evidence="1 2">
    <name type="scientific">Culex nigripalpus nucleopolyhedrovirus (isolate Florida/1997)</name>
    <name type="common">CuniNPV</name>
    <dbReference type="NCBI Taxonomy" id="645993"/>
    <lineage>
        <taxon>Viruses</taxon>
        <taxon>Viruses incertae sedis</taxon>
        <taxon>Naldaviricetes</taxon>
        <taxon>Lefavirales</taxon>
        <taxon>Baculoviridae</taxon>
        <taxon>Deltabaculovirus</taxon>
    </lineage>
</organism>
<gene>
    <name evidence="1" type="primary">CUN084</name>
</gene>
<dbReference type="Proteomes" id="UP000006635">
    <property type="component" value="Segment"/>
</dbReference>
<sequence length="125" mass="13794">MVSVSKLGSLGNKLRRVSRSAQPTNSSDLARIMVSNEVILSHTRTPTWLLYAKRSGLLRTPSHKILQRFRSTVSTKNGIPLAKSPTKCWPGSTKSPSCVSKSAMVEWCLVGGKVVELIFNHLEFL</sequence>
<evidence type="ECO:0000313" key="2">
    <source>
        <dbReference type="Proteomes" id="UP000006635"/>
    </source>
</evidence>
<reference evidence="1 2" key="1">
    <citation type="journal article" date="2001" name="J. Virol.">
        <title>Genome sequence of a baculovirus pathogenic for Culex nigripalpus.</title>
        <authorList>
            <person name="Afonso C.L."/>
            <person name="Tulman E.R."/>
            <person name="Lu Z."/>
            <person name="Balinsky C.A."/>
            <person name="Moser B.A."/>
            <person name="Becnel J.J."/>
            <person name="Rock D.L."/>
            <person name="Kutish G.F."/>
        </authorList>
    </citation>
    <scope>NUCLEOTIDE SEQUENCE [LARGE SCALE GENOMIC DNA]</scope>
    <source>
        <strain evidence="2">Isolate Florida/1997</strain>
    </source>
</reference>
<dbReference type="KEGG" id="vg:921960"/>
<organismHost>
    <name type="scientific">Culex nigripalpus</name>
    <dbReference type="NCBI Taxonomy" id="42429"/>
</organismHost>
<evidence type="ECO:0000313" key="1">
    <source>
        <dbReference type="EMBL" id="AAK94162.1"/>
    </source>
</evidence>